<dbReference type="PROSITE" id="PS52050">
    <property type="entry name" value="WYL"/>
    <property type="match status" value="1"/>
</dbReference>
<dbReference type="InterPro" id="IPR026881">
    <property type="entry name" value="WYL_dom"/>
</dbReference>
<sequence length="317" mass="34838">MLETSARLLKLLSLLQTHREWSGAELSERLGVTTRTVRRDVGRLRELGYPVHASPGTAGYRLGAGTDLPPLLLDDDEAVAVAVGLRTAAGSAVSGIEETALRALAKLERVLPSRLRHRVHALRSMTVPMGRARSAVEPASLAAIAAACRDRETLRFDYRTHGGEESVRAAEPYRLVHSGRHWYLLGWDTGRAGWRTYRIDRLRLRTPNGPRFVPREPPDPDLAAYVSRSISSAPYRYQGRFTLHAPAEVVAEHLPATAGAVQPIDERSCLVQSGANDLDELAVWVALMDIDFEVHEPPELVARIRALATRLTTATGS</sequence>
<dbReference type="InterPro" id="IPR013196">
    <property type="entry name" value="HTH_11"/>
</dbReference>
<dbReference type="SMART" id="SM00420">
    <property type="entry name" value="HTH_DEOR"/>
    <property type="match status" value="1"/>
</dbReference>
<gene>
    <name evidence="5" type="ORF">MF672_014905</name>
</gene>
<evidence type="ECO:0000256" key="2">
    <source>
        <dbReference type="ARBA" id="ARBA00023125"/>
    </source>
</evidence>
<dbReference type="PANTHER" id="PTHR34580">
    <property type="match status" value="1"/>
</dbReference>
<accession>A0ABT0FRV4</accession>
<evidence type="ECO:0000256" key="3">
    <source>
        <dbReference type="ARBA" id="ARBA00023163"/>
    </source>
</evidence>
<evidence type="ECO:0000313" key="5">
    <source>
        <dbReference type="EMBL" id="MCK2215066.1"/>
    </source>
</evidence>
<keyword evidence="6" id="KW-1185">Reference proteome</keyword>
<reference evidence="5 6" key="1">
    <citation type="submission" date="2022-04" db="EMBL/GenBank/DDBJ databases">
        <title>Genome draft of Actinomadura sp. ATCC 31491.</title>
        <authorList>
            <person name="Shi X."/>
            <person name="Du Y."/>
        </authorList>
    </citation>
    <scope>NUCLEOTIDE SEQUENCE [LARGE SCALE GENOMIC DNA]</scope>
    <source>
        <strain evidence="5 6">ATCC 31491</strain>
    </source>
</reference>
<protein>
    <submittedName>
        <fullName evidence="5">WYL domain-containing protein</fullName>
    </submittedName>
</protein>
<dbReference type="InterPro" id="IPR057727">
    <property type="entry name" value="WCX_dom"/>
</dbReference>
<organism evidence="5 6">
    <name type="scientific">Actinomadura luzonensis</name>
    <dbReference type="NCBI Taxonomy" id="2805427"/>
    <lineage>
        <taxon>Bacteria</taxon>
        <taxon>Bacillati</taxon>
        <taxon>Actinomycetota</taxon>
        <taxon>Actinomycetes</taxon>
        <taxon>Streptosporangiales</taxon>
        <taxon>Thermomonosporaceae</taxon>
        <taxon>Actinomadura</taxon>
    </lineage>
</organism>
<name>A0ABT0FRV4_9ACTN</name>
<dbReference type="Pfam" id="PF08279">
    <property type="entry name" value="HTH_11"/>
    <property type="match status" value="1"/>
</dbReference>
<dbReference type="Pfam" id="PF13280">
    <property type="entry name" value="WYL"/>
    <property type="match status" value="1"/>
</dbReference>
<dbReference type="Gene3D" id="1.10.10.10">
    <property type="entry name" value="Winged helix-like DNA-binding domain superfamily/Winged helix DNA-binding domain"/>
    <property type="match status" value="1"/>
</dbReference>
<dbReference type="PROSITE" id="PS00894">
    <property type="entry name" value="HTH_DEOR_1"/>
    <property type="match status" value="1"/>
</dbReference>
<dbReference type="InterPro" id="IPR001034">
    <property type="entry name" value="DeoR_HTH"/>
</dbReference>
<dbReference type="PROSITE" id="PS51000">
    <property type="entry name" value="HTH_DEOR_2"/>
    <property type="match status" value="1"/>
</dbReference>
<dbReference type="Proteomes" id="UP001317259">
    <property type="component" value="Unassembled WGS sequence"/>
</dbReference>
<evidence type="ECO:0000259" key="4">
    <source>
        <dbReference type="PROSITE" id="PS51000"/>
    </source>
</evidence>
<dbReference type="InterPro" id="IPR018356">
    <property type="entry name" value="Tscrpt_reg_HTH_DeoR_CS"/>
</dbReference>
<evidence type="ECO:0000313" key="6">
    <source>
        <dbReference type="Proteomes" id="UP001317259"/>
    </source>
</evidence>
<proteinExistence type="predicted"/>
<dbReference type="InterPro" id="IPR036388">
    <property type="entry name" value="WH-like_DNA-bd_sf"/>
</dbReference>
<comment type="caution">
    <text evidence="5">The sequence shown here is derived from an EMBL/GenBank/DDBJ whole genome shotgun (WGS) entry which is preliminary data.</text>
</comment>
<evidence type="ECO:0000256" key="1">
    <source>
        <dbReference type="ARBA" id="ARBA00023015"/>
    </source>
</evidence>
<dbReference type="PANTHER" id="PTHR34580:SF3">
    <property type="entry name" value="PROTEIN PAFB"/>
    <property type="match status" value="1"/>
</dbReference>
<dbReference type="Pfam" id="PF25583">
    <property type="entry name" value="WCX"/>
    <property type="match status" value="1"/>
</dbReference>
<keyword evidence="2" id="KW-0238">DNA-binding</keyword>
<dbReference type="InterPro" id="IPR028349">
    <property type="entry name" value="PafC-like"/>
</dbReference>
<dbReference type="EMBL" id="JAKRKC020000001">
    <property type="protein sequence ID" value="MCK2215066.1"/>
    <property type="molecule type" value="Genomic_DNA"/>
</dbReference>
<feature type="domain" description="HTH deoR-type" evidence="4">
    <location>
        <begin position="4"/>
        <end position="59"/>
    </location>
</feature>
<dbReference type="RefSeq" id="WP_242375307.1">
    <property type="nucleotide sequence ID" value="NZ_JAKRKC020000001.1"/>
</dbReference>
<dbReference type="SUPFAM" id="SSF46785">
    <property type="entry name" value="Winged helix' DNA-binding domain"/>
    <property type="match status" value="1"/>
</dbReference>
<dbReference type="PIRSF" id="PIRSF016838">
    <property type="entry name" value="PafC"/>
    <property type="match status" value="1"/>
</dbReference>
<keyword evidence="1" id="KW-0805">Transcription regulation</keyword>
<dbReference type="InterPro" id="IPR051534">
    <property type="entry name" value="CBASS_pafABC_assoc_protein"/>
</dbReference>
<dbReference type="InterPro" id="IPR036390">
    <property type="entry name" value="WH_DNA-bd_sf"/>
</dbReference>
<keyword evidence="3" id="KW-0804">Transcription</keyword>